<reference evidence="2 5" key="2">
    <citation type="submission" date="2019-06" db="EMBL/GenBank/DDBJ databases">
        <title>Whole genome shotgun sequence of Brevibacillus agri NBRC 15538.</title>
        <authorList>
            <person name="Hosoyama A."/>
            <person name="Uohara A."/>
            <person name="Ohji S."/>
            <person name="Ichikawa N."/>
        </authorList>
    </citation>
    <scope>NUCLEOTIDE SEQUENCE [LARGE SCALE GENOMIC DNA]</scope>
    <source>
        <strain evidence="2 5">NBRC 15538</strain>
    </source>
</reference>
<evidence type="ECO:0000313" key="3">
    <source>
        <dbReference type="EMBL" id="RNB55325.1"/>
    </source>
</evidence>
<dbReference type="GeneID" id="82812966"/>
<evidence type="ECO:0000256" key="1">
    <source>
        <dbReference type="SAM" id="Phobius"/>
    </source>
</evidence>
<organism evidence="3 4">
    <name type="scientific">Brevibacillus agri</name>
    <dbReference type="NCBI Taxonomy" id="51101"/>
    <lineage>
        <taxon>Bacteria</taxon>
        <taxon>Bacillati</taxon>
        <taxon>Bacillota</taxon>
        <taxon>Bacilli</taxon>
        <taxon>Bacillales</taxon>
        <taxon>Paenibacillaceae</taxon>
        <taxon>Brevibacillus</taxon>
    </lineage>
</organism>
<keyword evidence="5" id="KW-1185">Reference proteome</keyword>
<evidence type="ECO:0000313" key="5">
    <source>
        <dbReference type="Proteomes" id="UP000317180"/>
    </source>
</evidence>
<gene>
    <name evidence="2" type="ORF">BAG01nite_16370</name>
    <name evidence="3" type="ORF">EB820_11345</name>
</gene>
<evidence type="ECO:0000313" key="2">
    <source>
        <dbReference type="EMBL" id="GED25535.1"/>
    </source>
</evidence>
<accession>A0A3M8AXI2</accession>
<dbReference type="Proteomes" id="UP000317180">
    <property type="component" value="Unassembled WGS sequence"/>
</dbReference>
<name>A0A3M8AXI2_9BACL</name>
<keyword evidence="1" id="KW-0472">Membrane</keyword>
<feature type="transmembrane region" description="Helical" evidence="1">
    <location>
        <begin position="12"/>
        <end position="32"/>
    </location>
</feature>
<reference evidence="3 4" key="1">
    <citation type="submission" date="2018-10" db="EMBL/GenBank/DDBJ databases">
        <title>Phylogenomics of Brevibacillus.</title>
        <authorList>
            <person name="Dunlap C."/>
        </authorList>
    </citation>
    <scope>NUCLEOTIDE SEQUENCE [LARGE SCALE GENOMIC DNA]</scope>
    <source>
        <strain evidence="3 4">NRRL NRS 1219</strain>
    </source>
</reference>
<proteinExistence type="predicted"/>
<dbReference type="EMBL" id="RHHN01000035">
    <property type="protein sequence ID" value="RNB55325.1"/>
    <property type="molecule type" value="Genomic_DNA"/>
</dbReference>
<dbReference type="EMBL" id="BJOD01000014">
    <property type="protein sequence ID" value="GED25535.1"/>
    <property type="molecule type" value="Genomic_DNA"/>
</dbReference>
<dbReference type="RefSeq" id="WP_025846811.1">
    <property type="nucleotide sequence ID" value="NZ_BJOD01000014.1"/>
</dbReference>
<evidence type="ECO:0000313" key="4">
    <source>
        <dbReference type="Proteomes" id="UP000276178"/>
    </source>
</evidence>
<comment type="caution">
    <text evidence="3">The sequence shown here is derived from an EMBL/GenBank/DDBJ whole genome shotgun (WGS) entry which is preliminary data.</text>
</comment>
<dbReference type="Proteomes" id="UP000276178">
    <property type="component" value="Unassembled WGS sequence"/>
</dbReference>
<dbReference type="AlphaFoldDB" id="A0A3M8AXI2"/>
<keyword evidence="1" id="KW-1133">Transmembrane helix</keyword>
<keyword evidence="1" id="KW-0812">Transmembrane</keyword>
<sequence>MKTWTTGKQLAICSTLLGLMLISSIVVLLLTPHTFVRALHLVVVVALSMALGAFAREFFLLREKKKQAKREA</sequence>
<protein>
    <submittedName>
        <fullName evidence="3">Uncharacterized protein</fullName>
    </submittedName>
</protein>
<feature type="transmembrane region" description="Helical" evidence="1">
    <location>
        <begin position="38"/>
        <end position="61"/>
    </location>
</feature>